<feature type="domain" description="Heterokaryon incompatibility" evidence="2">
    <location>
        <begin position="196"/>
        <end position="345"/>
    </location>
</feature>
<dbReference type="PANTHER" id="PTHR33112:SF9">
    <property type="entry name" value="HETEROKARYON INCOMPATIBILITY DOMAIN-CONTAINING PROTEIN"/>
    <property type="match status" value="1"/>
</dbReference>
<evidence type="ECO:0000313" key="3">
    <source>
        <dbReference type="EMBL" id="KAJ9647588.1"/>
    </source>
</evidence>
<feature type="region of interest" description="Disordered" evidence="1">
    <location>
        <begin position="1"/>
        <end position="38"/>
    </location>
</feature>
<reference evidence="3" key="1">
    <citation type="submission" date="2022-10" db="EMBL/GenBank/DDBJ databases">
        <title>Culturing micro-colonial fungi from biological soil crusts in the Mojave desert and describing Neophaeococcomyces mojavensis, and introducing the new genera and species Taxawa tesnikishii.</title>
        <authorList>
            <person name="Kurbessoian T."/>
            <person name="Stajich J.E."/>
        </authorList>
    </citation>
    <scope>NUCLEOTIDE SEQUENCE</scope>
    <source>
        <strain evidence="3">TK_35</strain>
    </source>
</reference>
<accession>A0AA39D4M4</accession>
<dbReference type="PANTHER" id="PTHR33112">
    <property type="entry name" value="DOMAIN PROTEIN, PUTATIVE-RELATED"/>
    <property type="match status" value="1"/>
</dbReference>
<dbReference type="EMBL" id="JAPDRN010000001">
    <property type="protein sequence ID" value="KAJ9647588.1"/>
    <property type="molecule type" value="Genomic_DNA"/>
</dbReference>
<proteinExistence type="predicted"/>
<dbReference type="AlphaFoldDB" id="A0AA39D4M4"/>
<organism evidence="3 4">
    <name type="scientific">Knufia peltigerae</name>
    <dbReference type="NCBI Taxonomy" id="1002370"/>
    <lineage>
        <taxon>Eukaryota</taxon>
        <taxon>Fungi</taxon>
        <taxon>Dikarya</taxon>
        <taxon>Ascomycota</taxon>
        <taxon>Pezizomycotina</taxon>
        <taxon>Eurotiomycetes</taxon>
        <taxon>Chaetothyriomycetidae</taxon>
        <taxon>Chaetothyriales</taxon>
        <taxon>Trichomeriaceae</taxon>
        <taxon>Knufia</taxon>
    </lineage>
</organism>
<evidence type="ECO:0000256" key="1">
    <source>
        <dbReference type="SAM" id="MobiDB-lite"/>
    </source>
</evidence>
<keyword evidence="4" id="KW-1185">Reference proteome</keyword>
<dbReference type="Proteomes" id="UP001172681">
    <property type="component" value="Unassembled WGS sequence"/>
</dbReference>
<evidence type="ECO:0000259" key="2">
    <source>
        <dbReference type="Pfam" id="PF06985"/>
    </source>
</evidence>
<gene>
    <name evidence="3" type="ORF">H2204_000217</name>
</gene>
<name>A0AA39D4M4_9EURO</name>
<evidence type="ECO:0000313" key="4">
    <source>
        <dbReference type="Proteomes" id="UP001172681"/>
    </source>
</evidence>
<protein>
    <recommendedName>
        <fullName evidence="2">Heterokaryon incompatibility domain-containing protein</fullName>
    </recommendedName>
</protein>
<comment type="caution">
    <text evidence="3">The sequence shown here is derived from an EMBL/GenBank/DDBJ whole genome shotgun (WGS) entry which is preliminary data.</text>
</comment>
<dbReference type="Pfam" id="PF06985">
    <property type="entry name" value="HET"/>
    <property type="match status" value="1"/>
</dbReference>
<dbReference type="InterPro" id="IPR010730">
    <property type="entry name" value="HET"/>
</dbReference>
<sequence>MSQSRGKAAATVDDDSSIQTFESHGSAPVLPARPARQQQGRMWQHRDDQSVQSANFRHYNISELKISAGNGCHLCNLILDQLPIFHTTGAGKYHETWKFAKENPQKMFGIATILPHRESEDSSGPLRLDVKYFLDGDVSKKGIRPCWISLYLIPILAYAGSEAPESILSDVQKRTLPEVDAWVRQYGSSLPEEAEYMTLSHCWGVTRIPALRNENEAIYRRNIPWDALTNTFRDAVSYTQALGVEYLWIDAFCINQDKFTDWLEEALSMASIFSNAVLNLAATCSPDGDGGLFSASNPLLTRAFTVKARWTAGFSVGQYAALDDEAYRVRIDNAVLNHRAWVLQERLLSPRILHFAADQVYWECHHLRANETWSAGLPYEQMGESNASIAFKRLTPESRDQSTLHGCWLGIVSKYSECLLTNESDKLVALAGLAQVVQQYMGCPATDYLAGLWRRSLVQDLLWSAYTGRQERYQTYQAPSWSWASVMGNVDWSTSGSRIKDHDSFSCELRNSNVQLLDSERHFGPVLSAYIELVAPLCRVELGAADVKLQRLEYLTINGRRFTGDDDLADRLDDHRLYKQIPEWLTNHTAYVCRFATVDSRLEEGLWMSDGLLLERSAHMDKGHYKRLGWVRLFHRQGEQEFDKDCLLSRDLEPEELLWREGDGRYGIRVI</sequence>